<dbReference type="Proteomes" id="UP000053573">
    <property type="component" value="Unassembled WGS sequence"/>
</dbReference>
<dbReference type="STRING" id="2060906.A0A0H1BMW1"/>
<organism evidence="1 2">
    <name type="scientific">Blastomyces silverae</name>
    <dbReference type="NCBI Taxonomy" id="2060906"/>
    <lineage>
        <taxon>Eukaryota</taxon>
        <taxon>Fungi</taxon>
        <taxon>Dikarya</taxon>
        <taxon>Ascomycota</taxon>
        <taxon>Pezizomycotina</taxon>
        <taxon>Eurotiomycetes</taxon>
        <taxon>Eurotiomycetidae</taxon>
        <taxon>Onygenales</taxon>
        <taxon>Ajellomycetaceae</taxon>
        <taxon>Blastomyces</taxon>
    </lineage>
</organism>
<reference evidence="2" key="1">
    <citation type="journal article" date="2015" name="PLoS Genet.">
        <title>The dynamic genome and transcriptome of the human fungal pathogen Blastomyces and close relative Emmonsia.</title>
        <authorList>
            <person name="Munoz J.F."/>
            <person name="Gauthier G.M."/>
            <person name="Desjardins C.A."/>
            <person name="Gallo J.E."/>
            <person name="Holder J."/>
            <person name="Sullivan T.D."/>
            <person name="Marty A.J."/>
            <person name="Carmen J.C."/>
            <person name="Chen Z."/>
            <person name="Ding L."/>
            <person name="Gujja S."/>
            <person name="Magrini V."/>
            <person name="Misas E."/>
            <person name="Mitreva M."/>
            <person name="Priest M."/>
            <person name="Saif S."/>
            <person name="Whiston E.A."/>
            <person name="Young S."/>
            <person name="Zeng Q."/>
            <person name="Goldman W.E."/>
            <person name="Mardis E.R."/>
            <person name="Taylor J.W."/>
            <person name="McEwen J.G."/>
            <person name="Clay O.K."/>
            <person name="Klein B.S."/>
            <person name="Cuomo C.A."/>
        </authorList>
    </citation>
    <scope>NUCLEOTIDE SEQUENCE [LARGE SCALE GENOMIC DNA]</scope>
    <source>
        <strain evidence="2">UAMH 139</strain>
    </source>
</reference>
<name>A0A0H1BMW1_9EURO</name>
<gene>
    <name evidence="1" type="ORF">EMPG_09452</name>
</gene>
<evidence type="ECO:0000313" key="2">
    <source>
        <dbReference type="Proteomes" id="UP000053573"/>
    </source>
</evidence>
<accession>A0A0H1BMW1</accession>
<sequence>MRTGRACETIFTPTIDVQYVPFVIVKLLVLMFSQLQSKDYTNIFSLNSVKIKCVSNEHLILLGESAPVLHQVDTNKVVRISQSLALKCRPSVLPSEAKALELVRARTTIQVPQVYRSFQVDDPLECYGTERLPSHGLH</sequence>
<dbReference type="AlphaFoldDB" id="A0A0H1BMW1"/>
<dbReference type="OrthoDB" id="3250044at2759"/>
<comment type="caution">
    <text evidence="1">The sequence shown here is derived from an EMBL/GenBank/DDBJ whole genome shotgun (WGS) entry which is preliminary data.</text>
</comment>
<evidence type="ECO:0000313" key="1">
    <source>
        <dbReference type="EMBL" id="KLJ12859.1"/>
    </source>
</evidence>
<keyword evidence="2" id="KW-1185">Reference proteome</keyword>
<protein>
    <submittedName>
        <fullName evidence="1">Uncharacterized protein</fullName>
    </submittedName>
</protein>
<proteinExistence type="predicted"/>
<dbReference type="EMBL" id="LDEV01000646">
    <property type="protein sequence ID" value="KLJ12859.1"/>
    <property type="molecule type" value="Genomic_DNA"/>
</dbReference>